<dbReference type="Pfam" id="PF03992">
    <property type="entry name" value="ABM"/>
    <property type="match status" value="1"/>
</dbReference>
<dbReference type="OrthoDB" id="9798157at2"/>
<dbReference type="GO" id="GO:0004497">
    <property type="term" value="F:monooxygenase activity"/>
    <property type="evidence" value="ECO:0007669"/>
    <property type="project" value="UniProtKB-KW"/>
</dbReference>
<sequence>MVWEIARITVKPGMEQAFEEGATQAVPLFRNAKGCLGMELQRSIETPSGYRLVVQWETLEDHTVHFRGSEDFQKWRALVSHCFDGPPAVEHTNQVVFGF</sequence>
<evidence type="ECO:0000313" key="3">
    <source>
        <dbReference type="Proteomes" id="UP000019486"/>
    </source>
</evidence>
<accession>W9H1L7</accession>
<comment type="caution">
    <text evidence="2">The sequence shown here is derived from an EMBL/GenBank/DDBJ whole genome shotgun (WGS) entry which is preliminary data.</text>
</comment>
<dbReference type="STRING" id="1385369.N825_10955"/>
<keyword evidence="2" id="KW-0503">Monooxygenase</keyword>
<feature type="domain" description="ABM" evidence="1">
    <location>
        <begin position="2"/>
        <end position="91"/>
    </location>
</feature>
<organism evidence="2 3">
    <name type="scientific">Skermanella stibiiresistens SB22</name>
    <dbReference type="NCBI Taxonomy" id="1385369"/>
    <lineage>
        <taxon>Bacteria</taxon>
        <taxon>Pseudomonadati</taxon>
        <taxon>Pseudomonadota</taxon>
        <taxon>Alphaproteobacteria</taxon>
        <taxon>Rhodospirillales</taxon>
        <taxon>Azospirillaceae</taxon>
        <taxon>Skermanella</taxon>
    </lineage>
</organism>
<dbReference type="EMBL" id="AVFL01000016">
    <property type="protein sequence ID" value="EWY38701.1"/>
    <property type="molecule type" value="Genomic_DNA"/>
</dbReference>
<dbReference type="Gene3D" id="3.30.70.100">
    <property type="match status" value="1"/>
</dbReference>
<keyword evidence="3" id="KW-1185">Reference proteome</keyword>
<reference evidence="2 3" key="1">
    <citation type="submission" date="2013-08" db="EMBL/GenBank/DDBJ databases">
        <title>The genome sequence of Skermanella stibiiresistens.</title>
        <authorList>
            <person name="Zhu W."/>
            <person name="Wang G."/>
        </authorList>
    </citation>
    <scope>NUCLEOTIDE SEQUENCE [LARGE SCALE GENOMIC DNA]</scope>
    <source>
        <strain evidence="2 3">SB22</strain>
    </source>
</reference>
<proteinExistence type="predicted"/>
<evidence type="ECO:0000313" key="2">
    <source>
        <dbReference type="EMBL" id="EWY38701.1"/>
    </source>
</evidence>
<dbReference type="RefSeq" id="WP_037456258.1">
    <property type="nucleotide sequence ID" value="NZ_AVFL01000016.1"/>
</dbReference>
<dbReference type="Proteomes" id="UP000019486">
    <property type="component" value="Unassembled WGS sequence"/>
</dbReference>
<gene>
    <name evidence="2" type="ORF">N825_10955</name>
</gene>
<dbReference type="PROSITE" id="PS51725">
    <property type="entry name" value="ABM"/>
    <property type="match status" value="1"/>
</dbReference>
<dbReference type="InterPro" id="IPR007138">
    <property type="entry name" value="ABM_dom"/>
</dbReference>
<keyword evidence="2" id="KW-0560">Oxidoreductase</keyword>
<dbReference type="InterPro" id="IPR011008">
    <property type="entry name" value="Dimeric_a/b-barrel"/>
</dbReference>
<name>W9H1L7_9PROT</name>
<dbReference type="SUPFAM" id="SSF54909">
    <property type="entry name" value="Dimeric alpha+beta barrel"/>
    <property type="match status" value="1"/>
</dbReference>
<protein>
    <submittedName>
        <fullName evidence="2">Antibiotic biosynthesis monooxygenase</fullName>
    </submittedName>
</protein>
<dbReference type="AlphaFoldDB" id="W9H1L7"/>
<evidence type="ECO:0000259" key="1">
    <source>
        <dbReference type="PROSITE" id="PS51725"/>
    </source>
</evidence>